<evidence type="ECO:0000313" key="3">
    <source>
        <dbReference type="Proteomes" id="UP000077521"/>
    </source>
</evidence>
<feature type="transmembrane region" description="Helical" evidence="1">
    <location>
        <begin position="12"/>
        <end position="31"/>
    </location>
</feature>
<evidence type="ECO:0000313" key="2">
    <source>
        <dbReference type="EMBL" id="KAE8254747.1"/>
    </source>
</evidence>
<comment type="caution">
    <text evidence="2">The sequence shown here is derived from an EMBL/GenBank/DDBJ whole genome shotgun (WGS) entry which is preliminary data.</text>
</comment>
<proteinExistence type="predicted"/>
<reference evidence="2" key="1">
    <citation type="submission" date="2016-04" db="EMBL/GenBank/DDBJ databases">
        <authorList>
            <person name="Nguyen H.D."/>
            <person name="Samba Siva P."/>
            <person name="Cullis J."/>
            <person name="Levesque C.A."/>
            <person name="Hambleton S."/>
        </authorList>
    </citation>
    <scope>NUCLEOTIDE SEQUENCE</scope>
    <source>
        <strain evidence="2">DAOMC 236416</strain>
    </source>
</reference>
<keyword evidence="1" id="KW-0472">Membrane</keyword>
<keyword evidence="3" id="KW-1185">Reference proteome</keyword>
<feature type="transmembrane region" description="Helical" evidence="1">
    <location>
        <begin position="96"/>
        <end position="119"/>
    </location>
</feature>
<reference evidence="2" key="2">
    <citation type="journal article" date="2019" name="IMA Fungus">
        <title>Genome sequencing and comparison of five Tilletia species to identify candidate genes for the detection of regulated species infecting wheat.</title>
        <authorList>
            <person name="Nguyen H.D.T."/>
            <person name="Sultana T."/>
            <person name="Kesanakurti P."/>
            <person name="Hambleton S."/>
        </authorList>
    </citation>
    <scope>NUCLEOTIDE SEQUENCE</scope>
    <source>
        <strain evidence="2">DAOMC 236416</strain>
    </source>
</reference>
<evidence type="ECO:0000256" key="1">
    <source>
        <dbReference type="SAM" id="Phobius"/>
    </source>
</evidence>
<dbReference type="EMBL" id="LWDF02000180">
    <property type="protein sequence ID" value="KAE8254747.1"/>
    <property type="molecule type" value="Genomic_DNA"/>
</dbReference>
<gene>
    <name evidence="2" type="ORF">A4X13_0g3298</name>
</gene>
<organism evidence="2 3">
    <name type="scientific">Tilletia indica</name>
    <dbReference type="NCBI Taxonomy" id="43049"/>
    <lineage>
        <taxon>Eukaryota</taxon>
        <taxon>Fungi</taxon>
        <taxon>Dikarya</taxon>
        <taxon>Basidiomycota</taxon>
        <taxon>Ustilaginomycotina</taxon>
        <taxon>Exobasidiomycetes</taxon>
        <taxon>Tilletiales</taxon>
        <taxon>Tilletiaceae</taxon>
        <taxon>Tilletia</taxon>
    </lineage>
</organism>
<sequence>MTSPLQQVSVDLSFFATRIPILFGSSSFYPAPLRRRWERQRLRLGRIMMRRLITWLNGSKLATFTGRRVNAGGEGQVEIELNPRDGARWAKAWRMLMVEMAVVIGVAGLGMGVAGFYLASLVSRKVSQ</sequence>
<keyword evidence="1" id="KW-1133">Transmembrane helix</keyword>
<name>A0A8T8T4B8_9BASI</name>
<keyword evidence="1" id="KW-0812">Transmembrane</keyword>
<dbReference type="AlphaFoldDB" id="A0A8T8T4B8"/>
<dbReference type="Proteomes" id="UP000077521">
    <property type="component" value="Unassembled WGS sequence"/>
</dbReference>
<accession>A0A8T8T4B8</accession>
<protein>
    <submittedName>
        <fullName evidence="2">Uncharacterized protein</fullName>
    </submittedName>
</protein>